<dbReference type="EMBL" id="OZ034817">
    <property type="protein sequence ID" value="CAL1381925.1"/>
    <property type="molecule type" value="Genomic_DNA"/>
</dbReference>
<gene>
    <name evidence="2" type="ORF">LTRI10_LOCUS23277</name>
</gene>
<evidence type="ECO:0000313" key="2">
    <source>
        <dbReference type="EMBL" id="CAL1381925.1"/>
    </source>
</evidence>
<evidence type="ECO:0000313" key="3">
    <source>
        <dbReference type="Proteomes" id="UP001497516"/>
    </source>
</evidence>
<name>A0AAV2E8S0_9ROSI</name>
<feature type="compositionally biased region" description="Basic and acidic residues" evidence="1">
    <location>
        <begin position="107"/>
        <end position="121"/>
    </location>
</feature>
<proteinExistence type="predicted"/>
<sequence length="121" mass="14169">MIIEHNKAISRLLGDAQRRLSTVNRRCEITWRWLRLRIEMLRAEEAGRTEVLVLVKTRANERNLHKPRDATTANRIRHRPPLTHNDQEADHTTGESKGEPVNGFTMQHKESTILRGDHHRN</sequence>
<feature type="region of interest" description="Disordered" evidence="1">
    <location>
        <begin position="63"/>
        <end position="121"/>
    </location>
</feature>
<keyword evidence="3" id="KW-1185">Reference proteome</keyword>
<reference evidence="2 3" key="1">
    <citation type="submission" date="2024-04" db="EMBL/GenBank/DDBJ databases">
        <authorList>
            <person name="Fracassetti M."/>
        </authorList>
    </citation>
    <scope>NUCLEOTIDE SEQUENCE [LARGE SCALE GENOMIC DNA]</scope>
</reference>
<dbReference type="AlphaFoldDB" id="A0AAV2E8S0"/>
<dbReference type="Proteomes" id="UP001497516">
    <property type="component" value="Chromosome 4"/>
</dbReference>
<feature type="compositionally biased region" description="Basic and acidic residues" evidence="1">
    <location>
        <begin position="85"/>
        <end position="98"/>
    </location>
</feature>
<evidence type="ECO:0000256" key="1">
    <source>
        <dbReference type="SAM" id="MobiDB-lite"/>
    </source>
</evidence>
<protein>
    <submittedName>
        <fullName evidence="2">Uncharacterized protein</fullName>
    </submittedName>
</protein>
<accession>A0AAV2E8S0</accession>
<organism evidence="2 3">
    <name type="scientific">Linum trigynum</name>
    <dbReference type="NCBI Taxonomy" id="586398"/>
    <lineage>
        <taxon>Eukaryota</taxon>
        <taxon>Viridiplantae</taxon>
        <taxon>Streptophyta</taxon>
        <taxon>Embryophyta</taxon>
        <taxon>Tracheophyta</taxon>
        <taxon>Spermatophyta</taxon>
        <taxon>Magnoliopsida</taxon>
        <taxon>eudicotyledons</taxon>
        <taxon>Gunneridae</taxon>
        <taxon>Pentapetalae</taxon>
        <taxon>rosids</taxon>
        <taxon>fabids</taxon>
        <taxon>Malpighiales</taxon>
        <taxon>Linaceae</taxon>
        <taxon>Linum</taxon>
    </lineage>
</organism>